<gene>
    <name evidence="2" type="ORF">GH815_06360</name>
</gene>
<reference evidence="2 3" key="1">
    <citation type="submission" date="2019-11" db="EMBL/GenBank/DDBJ databases">
        <title>Draft Whole-Genome sequence of the marine photosynthetic bacterium Rhodovulum strictum DSM 11289.</title>
        <authorList>
            <person name="Kyndt J.A."/>
            <person name="Meyer T.E."/>
        </authorList>
    </citation>
    <scope>NUCLEOTIDE SEQUENCE [LARGE SCALE GENOMIC DNA]</scope>
    <source>
        <strain evidence="2 3">DSM 11289</strain>
    </source>
</reference>
<dbReference type="SUPFAM" id="SSF53335">
    <property type="entry name" value="S-adenosyl-L-methionine-dependent methyltransferases"/>
    <property type="match status" value="1"/>
</dbReference>
<dbReference type="GO" id="GO:0008168">
    <property type="term" value="F:methyltransferase activity"/>
    <property type="evidence" value="ECO:0007669"/>
    <property type="project" value="UniProtKB-KW"/>
</dbReference>
<name>A0A844BDB0_9RHOB</name>
<accession>A0A844BDB0</accession>
<keyword evidence="3" id="KW-1185">Reference proteome</keyword>
<dbReference type="InterPro" id="IPR029063">
    <property type="entry name" value="SAM-dependent_MTases_sf"/>
</dbReference>
<organism evidence="2 3">
    <name type="scientific">Rhodovulum strictum</name>
    <dbReference type="NCBI Taxonomy" id="58314"/>
    <lineage>
        <taxon>Bacteria</taxon>
        <taxon>Pseudomonadati</taxon>
        <taxon>Pseudomonadota</taxon>
        <taxon>Alphaproteobacteria</taxon>
        <taxon>Rhodobacterales</taxon>
        <taxon>Paracoccaceae</taxon>
        <taxon>Rhodovulum</taxon>
    </lineage>
</organism>
<keyword evidence="2" id="KW-0489">Methyltransferase</keyword>
<dbReference type="EMBL" id="WJPO01000007">
    <property type="protein sequence ID" value="MRH20609.1"/>
    <property type="molecule type" value="Genomic_DNA"/>
</dbReference>
<dbReference type="NCBIfam" id="TIGR01444">
    <property type="entry name" value="fkbM_fam"/>
    <property type="match status" value="1"/>
</dbReference>
<protein>
    <submittedName>
        <fullName evidence="2">FkbM family methyltransferase</fullName>
    </submittedName>
</protein>
<sequence length="242" mass="26122">MTAPAPNAPKSPFRSLRLAWHRITGRKTTTLDGLRLVCDPARVHRSVATAIIKGSYEAPERCLVRAALRRGDKVVEIGAGVGVVSLLCNRLAGVGNVTSFEANAALEPVIVENFALNNITPRLRLRAVTVDGAPITFFRNENVVSSSVYDRGLQAQQVTVPSDPINRVLMDEGATVLVMDVEGAEIDLLRAADLSGLREVIVELHPHIVGDAPTQAMIDDVCARGFAVVGRIQKNIRFSRVS</sequence>
<evidence type="ECO:0000313" key="3">
    <source>
        <dbReference type="Proteomes" id="UP000466730"/>
    </source>
</evidence>
<evidence type="ECO:0000313" key="2">
    <source>
        <dbReference type="EMBL" id="MRH20609.1"/>
    </source>
</evidence>
<comment type="caution">
    <text evidence="2">The sequence shown here is derived from an EMBL/GenBank/DDBJ whole genome shotgun (WGS) entry which is preliminary data.</text>
</comment>
<dbReference type="Pfam" id="PF05050">
    <property type="entry name" value="Methyltransf_21"/>
    <property type="match status" value="1"/>
</dbReference>
<dbReference type="InterPro" id="IPR006342">
    <property type="entry name" value="FkbM_mtfrase"/>
</dbReference>
<dbReference type="Proteomes" id="UP000466730">
    <property type="component" value="Unassembled WGS sequence"/>
</dbReference>
<keyword evidence="2" id="KW-0808">Transferase</keyword>
<dbReference type="AlphaFoldDB" id="A0A844BDB0"/>
<dbReference type="GO" id="GO:0032259">
    <property type="term" value="P:methylation"/>
    <property type="evidence" value="ECO:0007669"/>
    <property type="project" value="UniProtKB-KW"/>
</dbReference>
<feature type="domain" description="Methyltransferase FkbM" evidence="1">
    <location>
        <begin position="77"/>
        <end position="213"/>
    </location>
</feature>
<dbReference type="Gene3D" id="3.40.50.150">
    <property type="entry name" value="Vaccinia Virus protein VP39"/>
    <property type="match status" value="1"/>
</dbReference>
<dbReference type="OrthoDB" id="456767at2"/>
<evidence type="ECO:0000259" key="1">
    <source>
        <dbReference type="Pfam" id="PF05050"/>
    </source>
</evidence>
<proteinExistence type="predicted"/>
<dbReference type="RefSeq" id="WP_153747922.1">
    <property type="nucleotide sequence ID" value="NZ_BAAADI010000049.1"/>
</dbReference>